<proteinExistence type="predicted"/>
<keyword evidence="3" id="KW-1185">Reference proteome</keyword>
<reference evidence="1" key="1">
    <citation type="submission" date="2023-10" db="EMBL/GenBank/DDBJ databases">
        <title>Genome assembly of Pristionchus species.</title>
        <authorList>
            <person name="Yoshida K."/>
            <person name="Sommer R.J."/>
        </authorList>
    </citation>
    <scope>NUCLEOTIDE SEQUENCE</scope>
    <source>
        <strain evidence="1">RS0144</strain>
    </source>
</reference>
<evidence type="ECO:0000313" key="3">
    <source>
        <dbReference type="Proteomes" id="UP001432027"/>
    </source>
</evidence>
<gene>
    <name evidence="1" type="ORF">PENTCL1PPCAC_22085</name>
    <name evidence="2" type="ORF">PENTCL1PPCAC_23745</name>
</gene>
<evidence type="ECO:0000313" key="1">
    <source>
        <dbReference type="EMBL" id="GMS99910.1"/>
    </source>
</evidence>
<comment type="caution">
    <text evidence="1">The sequence shown here is derived from an EMBL/GenBank/DDBJ whole genome shotgun (WGS) entry which is preliminary data.</text>
</comment>
<sequence>PEFLNTQQDASEILIMIMGDLFPADISRRFHIAITRRRRCRDNLDCRSPAVLDPGAPLHIQKISTMNEVIDLEQILTGEWRQVDDDEATRHCEYCCPCCAVHPGHDSVHCDECRRNKTPFVEEERYQFEGDSKYAIIVFSILHPTQRKDWALTPNCCMDR</sequence>
<protein>
    <submittedName>
        <fullName evidence="1">Uncharacterized protein</fullName>
    </submittedName>
</protein>
<dbReference type="AlphaFoldDB" id="A0AAV5TZ94"/>
<accession>A0AAV5TZ94</accession>
<dbReference type="Proteomes" id="UP001432027">
    <property type="component" value="Unassembled WGS sequence"/>
</dbReference>
<feature type="non-terminal residue" evidence="1">
    <location>
        <position position="160"/>
    </location>
</feature>
<name>A0AAV5TZ94_9BILA</name>
<dbReference type="EMBL" id="BTSX01000005">
    <property type="protein sequence ID" value="GMS99910.1"/>
    <property type="molecule type" value="Genomic_DNA"/>
</dbReference>
<dbReference type="EMBL" id="BTSX01000005">
    <property type="protein sequence ID" value="GMT01571.1"/>
    <property type="molecule type" value="Genomic_DNA"/>
</dbReference>
<feature type="non-terminal residue" evidence="1">
    <location>
        <position position="1"/>
    </location>
</feature>
<organism evidence="1 3">
    <name type="scientific">Pristionchus entomophagus</name>
    <dbReference type="NCBI Taxonomy" id="358040"/>
    <lineage>
        <taxon>Eukaryota</taxon>
        <taxon>Metazoa</taxon>
        <taxon>Ecdysozoa</taxon>
        <taxon>Nematoda</taxon>
        <taxon>Chromadorea</taxon>
        <taxon>Rhabditida</taxon>
        <taxon>Rhabditina</taxon>
        <taxon>Diplogasteromorpha</taxon>
        <taxon>Diplogasteroidea</taxon>
        <taxon>Neodiplogasteridae</taxon>
        <taxon>Pristionchus</taxon>
    </lineage>
</organism>
<evidence type="ECO:0000313" key="2">
    <source>
        <dbReference type="EMBL" id="GMT01571.1"/>
    </source>
</evidence>